<dbReference type="Proteomes" id="UP000192393">
    <property type="component" value="Unassembled WGS sequence"/>
</dbReference>
<dbReference type="EMBL" id="FWXS01000003">
    <property type="protein sequence ID" value="SMC50830.1"/>
    <property type="molecule type" value="Genomic_DNA"/>
</dbReference>
<dbReference type="Gene3D" id="2.60.120.10">
    <property type="entry name" value="Jelly Rolls"/>
    <property type="match status" value="1"/>
</dbReference>
<dbReference type="PROSITE" id="PS50042">
    <property type="entry name" value="CNMP_BINDING_3"/>
    <property type="match status" value="1"/>
</dbReference>
<feature type="domain" description="Cyclic nucleotide-binding" evidence="1">
    <location>
        <begin position="29"/>
        <end position="129"/>
    </location>
</feature>
<keyword evidence="2" id="KW-0418">Kinase</keyword>
<dbReference type="STRING" id="1434700.SAMN06296427_103165"/>
<keyword evidence="2" id="KW-0808">Transferase</keyword>
<dbReference type="SUPFAM" id="SSF51206">
    <property type="entry name" value="cAMP-binding domain-like"/>
    <property type="match status" value="1"/>
</dbReference>
<dbReference type="RefSeq" id="WP_245828458.1">
    <property type="nucleotide sequence ID" value="NZ_FWXS01000003.1"/>
</dbReference>
<dbReference type="GO" id="GO:0016301">
    <property type="term" value="F:kinase activity"/>
    <property type="evidence" value="ECO:0007669"/>
    <property type="project" value="UniProtKB-KW"/>
</dbReference>
<dbReference type="InterPro" id="IPR018490">
    <property type="entry name" value="cNMP-bd_dom_sf"/>
</dbReference>
<accession>A0A1W1ZQK9</accession>
<evidence type="ECO:0000313" key="3">
    <source>
        <dbReference type="Proteomes" id="UP000192393"/>
    </source>
</evidence>
<protein>
    <submittedName>
        <fullName evidence="2">cAMP-binding domain of CRP or a regulatory subunit of cAMP-dependent protein kinases</fullName>
    </submittedName>
</protein>
<dbReference type="CDD" id="cd00038">
    <property type="entry name" value="CAP_ED"/>
    <property type="match status" value="1"/>
</dbReference>
<name>A0A1W1ZQK9_9FLAO</name>
<dbReference type="Gene3D" id="1.10.10.10">
    <property type="entry name" value="Winged helix-like DNA-binding domain superfamily/Winged helix DNA-binding domain"/>
    <property type="match status" value="1"/>
</dbReference>
<proteinExistence type="predicted"/>
<evidence type="ECO:0000259" key="1">
    <source>
        <dbReference type="PROSITE" id="PS50042"/>
    </source>
</evidence>
<dbReference type="AlphaFoldDB" id="A0A1W1ZQK9"/>
<keyword evidence="3" id="KW-1185">Reference proteome</keyword>
<dbReference type="InterPro" id="IPR036388">
    <property type="entry name" value="WH-like_DNA-bd_sf"/>
</dbReference>
<gene>
    <name evidence="2" type="ORF">SAMN06296427_103165</name>
</gene>
<dbReference type="InterPro" id="IPR014710">
    <property type="entry name" value="RmlC-like_jellyroll"/>
</dbReference>
<dbReference type="Pfam" id="PF00027">
    <property type="entry name" value="cNMP_binding"/>
    <property type="match status" value="1"/>
</dbReference>
<evidence type="ECO:0000313" key="2">
    <source>
        <dbReference type="EMBL" id="SMC50830.1"/>
    </source>
</evidence>
<sequence>MYKYCRKLSQNSTGMFEEIIEYFQGKSVDITPELRKVVQENLIEKKVKKNEVILRQGESCLHTFFVAKGLLRAYTIDNHGKEHILQFAPENWLISDRSSVLFHDTSEQYIEAVEDSKIVMMNEAFFEKISELSPSFRTYNLFALNNHIRHLHKRINLLLSATAEVRYLDFIKLYPDVTLRVPQWMIASYLGITPESLSRVRKELAHKNFKPG</sequence>
<reference evidence="2 3" key="1">
    <citation type="submission" date="2017-04" db="EMBL/GenBank/DDBJ databases">
        <authorList>
            <person name="Afonso C.L."/>
            <person name="Miller P.J."/>
            <person name="Scott M.A."/>
            <person name="Spackman E."/>
            <person name="Goraichik I."/>
            <person name="Dimitrov K.M."/>
            <person name="Suarez D.L."/>
            <person name="Swayne D.E."/>
        </authorList>
    </citation>
    <scope>NUCLEOTIDE SEQUENCE [LARGE SCALE GENOMIC DNA]</scope>
    <source>
        <strain evidence="2 3">CGMCC 1.12708</strain>
    </source>
</reference>
<dbReference type="InterPro" id="IPR000595">
    <property type="entry name" value="cNMP-bd_dom"/>
</dbReference>
<organism evidence="2 3">
    <name type="scientific">Moheibacter sediminis</name>
    <dbReference type="NCBI Taxonomy" id="1434700"/>
    <lineage>
        <taxon>Bacteria</taxon>
        <taxon>Pseudomonadati</taxon>
        <taxon>Bacteroidota</taxon>
        <taxon>Flavobacteriia</taxon>
        <taxon>Flavobacteriales</taxon>
        <taxon>Weeksellaceae</taxon>
        <taxon>Moheibacter</taxon>
    </lineage>
</organism>